<name>A0A7S1J1A8_9EUGL</name>
<dbReference type="AlphaFoldDB" id="A0A7S1J1A8"/>
<sequence>MHWNGVVKGESMVYALTTNPSVISPAAQASVVASVYHTIPWWAGPYGPDYHLFPADIPSLPISPCFPLFLCDPHFLPFPPLWELWVHIMPSSLLNFRMVHVNNEPNNMMQNQHHGTYHAVQHDYS</sequence>
<accession>A0A7S1J1A8</accession>
<evidence type="ECO:0000313" key="1">
    <source>
        <dbReference type="EMBL" id="CAD9029194.1"/>
    </source>
</evidence>
<proteinExistence type="predicted"/>
<organism evidence="1">
    <name type="scientific">Eutreptiella gymnastica</name>
    <dbReference type="NCBI Taxonomy" id="73025"/>
    <lineage>
        <taxon>Eukaryota</taxon>
        <taxon>Discoba</taxon>
        <taxon>Euglenozoa</taxon>
        <taxon>Euglenida</taxon>
        <taxon>Spirocuta</taxon>
        <taxon>Euglenophyceae</taxon>
        <taxon>Eutreptiales</taxon>
        <taxon>Eutreptiaceae</taxon>
        <taxon>Eutreptiella</taxon>
    </lineage>
</organism>
<dbReference type="EMBL" id="HBGA01108309">
    <property type="protein sequence ID" value="CAD9029194.1"/>
    <property type="molecule type" value="Transcribed_RNA"/>
</dbReference>
<gene>
    <name evidence="1" type="ORF">EGYM00392_LOCUS40331</name>
</gene>
<protein>
    <submittedName>
        <fullName evidence="1">Uncharacterized protein</fullName>
    </submittedName>
</protein>
<reference evidence="1" key="1">
    <citation type="submission" date="2021-01" db="EMBL/GenBank/DDBJ databases">
        <authorList>
            <person name="Corre E."/>
            <person name="Pelletier E."/>
            <person name="Niang G."/>
            <person name="Scheremetjew M."/>
            <person name="Finn R."/>
            <person name="Kale V."/>
            <person name="Holt S."/>
            <person name="Cochrane G."/>
            <person name="Meng A."/>
            <person name="Brown T."/>
            <person name="Cohen L."/>
        </authorList>
    </citation>
    <scope>NUCLEOTIDE SEQUENCE</scope>
    <source>
        <strain evidence="1">NIES-381</strain>
    </source>
</reference>